<keyword evidence="4" id="KW-1185">Reference proteome</keyword>
<gene>
    <name evidence="3" type="ORF">U6N30_10290</name>
</gene>
<proteinExistence type="predicted"/>
<dbReference type="GO" id="GO:0016740">
    <property type="term" value="F:transferase activity"/>
    <property type="evidence" value="ECO:0007669"/>
    <property type="project" value="UniProtKB-KW"/>
</dbReference>
<dbReference type="EC" id="2.7.1.-" evidence="3"/>
<evidence type="ECO:0000313" key="3">
    <source>
        <dbReference type="EMBL" id="WRL66924.1"/>
    </source>
</evidence>
<dbReference type="Pfam" id="PF01636">
    <property type="entry name" value="APH"/>
    <property type="match status" value="1"/>
</dbReference>
<evidence type="ECO:0000256" key="1">
    <source>
        <dbReference type="SAM" id="MobiDB-lite"/>
    </source>
</evidence>
<dbReference type="InterPro" id="IPR011009">
    <property type="entry name" value="Kinase-like_dom_sf"/>
</dbReference>
<feature type="domain" description="Aminoglycoside phosphotransferase" evidence="2">
    <location>
        <begin position="212"/>
        <end position="404"/>
    </location>
</feature>
<accession>A0ABZ1B7Y8</accession>
<organism evidence="3 4">
    <name type="scientific">Blastococcus brunescens</name>
    <dbReference type="NCBI Taxonomy" id="1564165"/>
    <lineage>
        <taxon>Bacteria</taxon>
        <taxon>Bacillati</taxon>
        <taxon>Actinomycetota</taxon>
        <taxon>Actinomycetes</taxon>
        <taxon>Geodermatophilales</taxon>
        <taxon>Geodermatophilaceae</taxon>
        <taxon>Blastococcus</taxon>
    </lineage>
</organism>
<evidence type="ECO:0000259" key="2">
    <source>
        <dbReference type="Pfam" id="PF01636"/>
    </source>
</evidence>
<dbReference type="RefSeq" id="WP_324278235.1">
    <property type="nucleotide sequence ID" value="NZ_CP141261.1"/>
</dbReference>
<evidence type="ECO:0000313" key="4">
    <source>
        <dbReference type="Proteomes" id="UP001324287"/>
    </source>
</evidence>
<dbReference type="SUPFAM" id="SSF56112">
    <property type="entry name" value="Protein kinase-like (PK-like)"/>
    <property type="match status" value="1"/>
</dbReference>
<keyword evidence="3" id="KW-0808">Transferase</keyword>
<protein>
    <submittedName>
        <fullName evidence="3">Aminoglycoside phosphotransferase family protein</fullName>
        <ecNumber evidence="3">2.7.1.-</ecNumber>
    </submittedName>
</protein>
<dbReference type="InterPro" id="IPR002575">
    <property type="entry name" value="Aminoglycoside_PTrfase"/>
</dbReference>
<name>A0ABZ1B7Y8_9ACTN</name>
<reference evidence="3 4" key="1">
    <citation type="submission" date="2023-12" db="EMBL/GenBank/DDBJ databases">
        <title>Blastococcus brunescens sp. nov., an actonobacterium isolated from sandstone collected in sahara desert.</title>
        <authorList>
            <person name="Gtari M."/>
            <person name="Ghodhbane F."/>
        </authorList>
    </citation>
    <scope>NUCLEOTIDE SEQUENCE [LARGE SCALE GENOMIC DNA]</scope>
    <source>
        <strain evidence="3 4">BMG 8361</strain>
    </source>
</reference>
<dbReference type="Proteomes" id="UP001324287">
    <property type="component" value="Chromosome"/>
</dbReference>
<feature type="region of interest" description="Disordered" evidence="1">
    <location>
        <begin position="1"/>
        <end position="47"/>
    </location>
</feature>
<dbReference type="EMBL" id="CP141261">
    <property type="protein sequence ID" value="WRL66924.1"/>
    <property type="molecule type" value="Genomic_DNA"/>
</dbReference>
<dbReference type="Gene3D" id="3.90.1200.10">
    <property type="match status" value="1"/>
</dbReference>
<sequence length="451" mass="46927">MEDGRIVRAGRPEEILPSGPVPLPADQPTSAPIPVAPANPHRPEEFPVRPADADLAARDPALPGLPVLLDEQVLAGWLAGHGLGAARRRYLRYKPGTSCVLGLELCTGDGPLPAVLSAWSENSAPKLGKTRIQAPRGTVLAADERCHLLLTTGEADRDLPAIAALTGPDGPAVVLGPLLPGWPLSAATIQVLRYKPARRWVGVLAAAGREPVLLRVHRPAVTADLVSALTAFGTARVRTPGLVAANISMGLTIMEWLPGQALSDVPVGDRGQHLRTTGRVLAQLHQHPAPGLRRRPAGTAAESTRAGAALVAQLLPAQADRARDLAHAIGAQLRPPPGLRVCHGDFSADQVVVGPTGPALADLDEVALDDPAVDLASMTAGARLDEAGHDSDVGPVLAGYATIRALPPARQLAAHTAAALLRRAPEPFRLADPSWEEGVVHALDAAEKALS</sequence>
<feature type="compositionally biased region" description="Basic and acidic residues" evidence="1">
    <location>
        <begin position="1"/>
        <end position="14"/>
    </location>
</feature>